<evidence type="ECO:0000256" key="1">
    <source>
        <dbReference type="ARBA" id="ARBA00005695"/>
    </source>
</evidence>
<dbReference type="PANTHER" id="PTHR30290">
    <property type="entry name" value="PERIPLASMIC BINDING COMPONENT OF ABC TRANSPORTER"/>
    <property type="match status" value="1"/>
</dbReference>
<evidence type="ECO:0000259" key="4">
    <source>
        <dbReference type="Pfam" id="PF00496"/>
    </source>
</evidence>
<evidence type="ECO:0000256" key="3">
    <source>
        <dbReference type="SAM" id="SignalP"/>
    </source>
</evidence>
<protein>
    <submittedName>
        <fullName evidence="5">ABC transporter substrate-binding protein</fullName>
    </submittedName>
</protein>
<dbReference type="SUPFAM" id="SSF53850">
    <property type="entry name" value="Periplasmic binding protein-like II"/>
    <property type="match status" value="1"/>
</dbReference>
<feature type="chain" id="PRO_5032313065" evidence="3">
    <location>
        <begin position="28"/>
        <end position="529"/>
    </location>
</feature>
<dbReference type="Gene3D" id="3.10.105.10">
    <property type="entry name" value="Dipeptide-binding Protein, Domain 3"/>
    <property type="match status" value="1"/>
</dbReference>
<comment type="caution">
    <text evidence="5">The sequence shown here is derived from an EMBL/GenBank/DDBJ whole genome shotgun (WGS) entry which is preliminary data.</text>
</comment>
<evidence type="ECO:0000313" key="5">
    <source>
        <dbReference type="EMBL" id="NYT50740.1"/>
    </source>
</evidence>
<comment type="similarity">
    <text evidence="1">Belongs to the bacterial solute-binding protein 5 family.</text>
</comment>
<dbReference type="Proteomes" id="UP000559809">
    <property type="component" value="Unassembled WGS sequence"/>
</dbReference>
<keyword evidence="2 3" id="KW-0732">Signal</keyword>
<evidence type="ECO:0000313" key="6">
    <source>
        <dbReference type="Proteomes" id="UP000559809"/>
    </source>
</evidence>
<dbReference type="EMBL" id="JACCEM010000008">
    <property type="protein sequence ID" value="NYT50740.1"/>
    <property type="molecule type" value="Genomic_DNA"/>
</dbReference>
<evidence type="ECO:0000256" key="2">
    <source>
        <dbReference type="ARBA" id="ARBA00022729"/>
    </source>
</evidence>
<feature type="signal peptide" evidence="3">
    <location>
        <begin position="1"/>
        <end position="27"/>
    </location>
</feature>
<dbReference type="GO" id="GO:0030288">
    <property type="term" value="C:outer membrane-bounded periplasmic space"/>
    <property type="evidence" value="ECO:0007669"/>
    <property type="project" value="UniProtKB-ARBA"/>
</dbReference>
<dbReference type="AlphaFoldDB" id="A0A853G6Z2"/>
<dbReference type="InterPro" id="IPR000914">
    <property type="entry name" value="SBP_5_dom"/>
</dbReference>
<dbReference type="GO" id="GO:0015833">
    <property type="term" value="P:peptide transport"/>
    <property type="evidence" value="ECO:0007669"/>
    <property type="project" value="TreeGrafter"/>
</dbReference>
<dbReference type="InterPro" id="IPR039424">
    <property type="entry name" value="SBP_5"/>
</dbReference>
<dbReference type="CDD" id="cd08517">
    <property type="entry name" value="PBP2_NikA_DppA_OppA_like_13"/>
    <property type="match status" value="1"/>
</dbReference>
<dbReference type="Gene3D" id="3.40.190.10">
    <property type="entry name" value="Periplasmic binding protein-like II"/>
    <property type="match status" value="1"/>
</dbReference>
<proteinExistence type="inferred from homology"/>
<sequence>MRNIKKSIAFAAVSCLVSLAGAGGAVAQEQPKHGGTLVLGAYQAPRHLNGAVQSGMATALPSTQLFASLLRFNDKWEPQPYLAESWKWSEDGKALTVKLRGNAVFHDGKPITSEDVAFSIMANKANHPFQAMFSAVESVETPDPHTAVFKLSQPHPALLIALSPALSPILPKHIYGDGADLKSHPRNAKDVVGSGPFKLKEFVPGKEVVLERFDKFFLEGKPYLDRVVIQINPEDTTLLIGLERGDLQMLPFAGDPTVLRRAQSNKDIVMLNKGYEGIGAESWLAINTARKPLDDKRVRQAIAYALDKNFISKALTAGFAKQAVGPIISSSPFADPSSNPYKLNLEKAKQLLDEAGLKPGANGERFKMTIDILPGTVALSKNVAEYARTQLKKIGVAADLRTSADFPSWAKTMANHDFDMSTDIVWNWGDPVIGVHRTYLSSNIRPIVWTNTQSYRNDKVDKVLEQAAVEQNQDKRKALYGEFQRMVNEDVPIVYIAEVPYHTLVRKNVGNPPASIWGPLSPLDEVYLK</sequence>
<organism evidence="5 6">
    <name type="scientific">Parapusillimonas granuli</name>
    <dbReference type="NCBI Taxonomy" id="380911"/>
    <lineage>
        <taxon>Bacteria</taxon>
        <taxon>Pseudomonadati</taxon>
        <taxon>Pseudomonadota</taxon>
        <taxon>Betaproteobacteria</taxon>
        <taxon>Burkholderiales</taxon>
        <taxon>Alcaligenaceae</taxon>
        <taxon>Parapusillimonas</taxon>
    </lineage>
</organism>
<gene>
    <name evidence="5" type="ORF">H0A72_15585</name>
</gene>
<dbReference type="GO" id="GO:1904680">
    <property type="term" value="F:peptide transmembrane transporter activity"/>
    <property type="evidence" value="ECO:0007669"/>
    <property type="project" value="TreeGrafter"/>
</dbReference>
<keyword evidence="6" id="KW-1185">Reference proteome</keyword>
<dbReference type="PIRSF" id="PIRSF002741">
    <property type="entry name" value="MppA"/>
    <property type="match status" value="1"/>
</dbReference>
<accession>A0A853G6Z2</accession>
<dbReference type="GO" id="GO:0043190">
    <property type="term" value="C:ATP-binding cassette (ABC) transporter complex"/>
    <property type="evidence" value="ECO:0007669"/>
    <property type="project" value="InterPro"/>
</dbReference>
<reference evidence="5 6" key="1">
    <citation type="submission" date="2020-07" db="EMBL/GenBank/DDBJ databases">
        <title>Taxonomic revisions and descriptions of new bacterial species based on genomic comparisons in the high-G+C-content subgroup of the family Alcaligenaceae.</title>
        <authorList>
            <person name="Szabo A."/>
            <person name="Felfoldi T."/>
        </authorList>
    </citation>
    <scope>NUCLEOTIDE SEQUENCE [LARGE SCALE GENOMIC DNA]</scope>
    <source>
        <strain evidence="5 6">LMG 24012</strain>
    </source>
</reference>
<dbReference type="RefSeq" id="WP_180156979.1">
    <property type="nucleotide sequence ID" value="NZ_JACCEM010000008.1"/>
</dbReference>
<name>A0A853G6Z2_9BURK</name>
<dbReference type="InterPro" id="IPR030678">
    <property type="entry name" value="Peptide/Ni-bd"/>
</dbReference>
<dbReference type="Pfam" id="PF00496">
    <property type="entry name" value="SBP_bac_5"/>
    <property type="match status" value="1"/>
</dbReference>
<feature type="domain" description="Solute-binding protein family 5" evidence="4">
    <location>
        <begin position="77"/>
        <end position="432"/>
    </location>
</feature>
<dbReference type="PANTHER" id="PTHR30290:SF38">
    <property type="entry name" value="D,D-DIPEPTIDE-BINDING PERIPLASMIC PROTEIN DDPA-RELATED"/>
    <property type="match status" value="1"/>
</dbReference>